<evidence type="ECO:0000313" key="6">
    <source>
        <dbReference type="Proteomes" id="UP000077786"/>
    </source>
</evidence>
<dbReference type="RefSeq" id="WP_064275380.1">
    <property type="nucleotide sequence ID" value="NZ_LUTU01000016.1"/>
</dbReference>
<evidence type="ECO:0000256" key="3">
    <source>
        <dbReference type="SAM" id="Phobius"/>
    </source>
</evidence>
<dbReference type="FunFam" id="3.30.70.270:FF:000001">
    <property type="entry name" value="Diguanylate cyclase domain protein"/>
    <property type="match status" value="1"/>
</dbReference>
<dbReference type="Proteomes" id="UP000077786">
    <property type="component" value="Unassembled WGS sequence"/>
</dbReference>
<dbReference type="EMBL" id="LUTU01000016">
    <property type="protein sequence ID" value="OAJ66441.1"/>
    <property type="molecule type" value="Genomic_DNA"/>
</dbReference>
<comment type="catalytic activity">
    <reaction evidence="2">
        <text>2 GTP = 3',3'-c-di-GMP + 2 diphosphate</text>
        <dbReference type="Rhea" id="RHEA:24898"/>
        <dbReference type="ChEBI" id="CHEBI:33019"/>
        <dbReference type="ChEBI" id="CHEBI:37565"/>
        <dbReference type="ChEBI" id="CHEBI:58805"/>
        <dbReference type="EC" id="2.7.7.65"/>
    </reaction>
</comment>
<evidence type="ECO:0000256" key="2">
    <source>
        <dbReference type="ARBA" id="ARBA00034247"/>
    </source>
</evidence>
<evidence type="ECO:0000259" key="4">
    <source>
        <dbReference type="PROSITE" id="PS50887"/>
    </source>
</evidence>
<sequence>MLLRLTKKCPPFLFVGVVVFVAATIGISSRYIGQLAQIWPANALLLWLMITYPRFSQKSCWISALAGYLLAGWIMSDPLFVNIWLATANLAGVSVGYALFRRLERQEKELDGPQSVLALLLVCSGAAAAAALVGTGIAFSLPGSTPWGRFILWFSSELNRYLVLLPVCFAGKKWFSDLVHAGWRSVLSAQSFNIAPIVSLAASVVLATLTGGPGAIAFPVPALLWCALTYSVLPMCLVVLIFNVTVMGIVEAGLLNFHQTNETIGVTVSFRLGLSFLVLGPLTVAAIMNTQRALVARLNQSITWDSLTHALSRQAYLERSAALIKNIVETRTDEGVAILMLDLDRFKDINDTYGHFTGDAALVAVSTAISDILCTEQIFGRVGGEEFAITVAAIDENVALALAEKIRQTVENVSCFTPEAGLQMTVSIGVVHRKDVKVVDFQSILTQADAALYEAKASGRNCIVKYSSSI</sequence>
<gene>
    <name evidence="5" type="ORF">A0123_02955</name>
</gene>
<evidence type="ECO:0000256" key="1">
    <source>
        <dbReference type="ARBA" id="ARBA00012528"/>
    </source>
</evidence>
<dbReference type="SUPFAM" id="SSF55073">
    <property type="entry name" value="Nucleotide cyclase"/>
    <property type="match status" value="1"/>
</dbReference>
<dbReference type="Gene3D" id="3.30.70.270">
    <property type="match status" value="1"/>
</dbReference>
<dbReference type="PATRIC" id="fig|38307.3.peg.3091"/>
<feature type="transmembrane region" description="Helical" evidence="3">
    <location>
        <begin position="270"/>
        <end position="288"/>
    </location>
</feature>
<keyword evidence="3" id="KW-0472">Membrane</keyword>
<dbReference type="InterPro" id="IPR043128">
    <property type="entry name" value="Rev_trsase/Diguanyl_cyclase"/>
</dbReference>
<dbReference type="SMART" id="SM00267">
    <property type="entry name" value="GGDEF"/>
    <property type="match status" value="1"/>
</dbReference>
<name>A0A1B6VGU3_9PROT</name>
<dbReference type="InterPro" id="IPR029787">
    <property type="entry name" value="Nucleotide_cyclase"/>
</dbReference>
<dbReference type="PANTHER" id="PTHR45138:SF9">
    <property type="entry name" value="DIGUANYLATE CYCLASE DGCM-RELATED"/>
    <property type="match status" value="1"/>
</dbReference>
<dbReference type="PANTHER" id="PTHR45138">
    <property type="entry name" value="REGULATORY COMPONENTS OF SENSORY TRANSDUCTION SYSTEM"/>
    <property type="match status" value="1"/>
</dbReference>
<dbReference type="GO" id="GO:0052621">
    <property type="term" value="F:diguanylate cyclase activity"/>
    <property type="evidence" value="ECO:0007669"/>
    <property type="project" value="UniProtKB-EC"/>
</dbReference>
<feature type="transmembrane region" description="Helical" evidence="3">
    <location>
        <begin position="192"/>
        <end position="216"/>
    </location>
</feature>
<dbReference type="EC" id="2.7.7.65" evidence="1"/>
<feature type="transmembrane region" description="Helical" evidence="3">
    <location>
        <begin position="116"/>
        <end position="139"/>
    </location>
</feature>
<dbReference type="InterPro" id="IPR000160">
    <property type="entry name" value="GGDEF_dom"/>
</dbReference>
<keyword evidence="3" id="KW-1133">Transmembrane helix</keyword>
<dbReference type="InterPro" id="IPR050469">
    <property type="entry name" value="Diguanylate_Cyclase"/>
</dbReference>
<dbReference type="NCBIfam" id="TIGR00254">
    <property type="entry name" value="GGDEF"/>
    <property type="match status" value="1"/>
</dbReference>
<dbReference type="OrthoDB" id="9812260at2"/>
<evidence type="ECO:0000313" key="5">
    <source>
        <dbReference type="EMBL" id="OAJ66441.1"/>
    </source>
</evidence>
<accession>A0A1B6VGU3</accession>
<proteinExistence type="predicted"/>
<dbReference type="Pfam" id="PF00990">
    <property type="entry name" value="GGDEF"/>
    <property type="match status" value="1"/>
</dbReference>
<feature type="transmembrane region" description="Helical" evidence="3">
    <location>
        <begin position="81"/>
        <end position="100"/>
    </location>
</feature>
<reference evidence="5 6" key="1">
    <citation type="submission" date="2016-03" db="EMBL/GenBank/DDBJ databases">
        <title>Draft genome sequence of Gluconobacter cerinus strain CECT 9110.</title>
        <authorList>
            <person name="Sainz F."/>
            <person name="Mas A."/>
            <person name="Torija M.J."/>
        </authorList>
    </citation>
    <scope>NUCLEOTIDE SEQUENCE [LARGE SCALE GENOMIC DNA]</scope>
    <source>
        <strain evidence="5 6">CECT 9110</strain>
    </source>
</reference>
<keyword evidence="3" id="KW-0812">Transmembrane</keyword>
<feature type="transmembrane region" description="Helical" evidence="3">
    <location>
        <begin position="222"/>
        <end position="250"/>
    </location>
</feature>
<organism evidence="5 6">
    <name type="scientific">Gluconobacter cerinus</name>
    <dbReference type="NCBI Taxonomy" id="38307"/>
    <lineage>
        <taxon>Bacteria</taxon>
        <taxon>Pseudomonadati</taxon>
        <taxon>Pseudomonadota</taxon>
        <taxon>Alphaproteobacteria</taxon>
        <taxon>Acetobacterales</taxon>
        <taxon>Acetobacteraceae</taxon>
        <taxon>Gluconobacter</taxon>
    </lineage>
</organism>
<dbReference type="CDD" id="cd01949">
    <property type="entry name" value="GGDEF"/>
    <property type="match status" value="1"/>
</dbReference>
<feature type="domain" description="GGDEF" evidence="4">
    <location>
        <begin position="334"/>
        <end position="468"/>
    </location>
</feature>
<dbReference type="PROSITE" id="PS50887">
    <property type="entry name" value="GGDEF"/>
    <property type="match status" value="1"/>
</dbReference>
<dbReference type="AlphaFoldDB" id="A0A1B6VGU3"/>
<feature type="transmembrane region" description="Helical" evidence="3">
    <location>
        <begin position="12"/>
        <end position="29"/>
    </location>
</feature>
<comment type="caution">
    <text evidence="5">The sequence shown here is derived from an EMBL/GenBank/DDBJ whole genome shotgun (WGS) entry which is preliminary data.</text>
</comment>
<protein>
    <recommendedName>
        <fullName evidence="1">diguanylate cyclase</fullName>
        <ecNumber evidence="1">2.7.7.65</ecNumber>
    </recommendedName>
</protein>